<dbReference type="Proteomes" id="UP001314229">
    <property type="component" value="Unassembled WGS sequence"/>
</dbReference>
<evidence type="ECO:0000313" key="1">
    <source>
        <dbReference type="EMBL" id="CAK6975797.1"/>
    </source>
</evidence>
<name>A0AAV1PYM1_SCOSC</name>
<comment type="caution">
    <text evidence="1">The sequence shown here is derived from an EMBL/GenBank/DDBJ whole genome shotgun (WGS) entry which is preliminary data.</text>
</comment>
<sequence>MTSVNSPACLLARNHFYRKLSPIAEPMKPDFSCQKDTVGHKQRRVTLWVTMATPTGIPGVTRTKGLWVDIVLSSPSFQFPTSKPTSPADRGVK</sequence>
<dbReference type="EMBL" id="CAWUFR010000316">
    <property type="protein sequence ID" value="CAK6975797.1"/>
    <property type="molecule type" value="Genomic_DNA"/>
</dbReference>
<accession>A0AAV1PYM1</accession>
<gene>
    <name evidence="1" type="ORF">FSCOSCO3_A025312</name>
</gene>
<keyword evidence="2" id="KW-1185">Reference proteome</keyword>
<reference evidence="1 2" key="1">
    <citation type="submission" date="2024-01" db="EMBL/GenBank/DDBJ databases">
        <authorList>
            <person name="Alioto T."/>
            <person name="Alioto T."/>
            <person name="Gomez Garrido J."/>
        </authorList>
    </citation>
    <scope>NUCLEOTIDE SEQUENCE [LARGE SCALE GENOMIC DNA]</scope>
</reference>
<proteinExistence type="predicted"/>
<protein>
    <submittedName>
        <fullName evidence="1">Uncharacterized protein</fullName>
    </submittedName>
</protein>
<organism evidence="1 2">
    <name type="scientific">Scomber scombrus</name>
    <name type="common">Atlantic mackerel</name>
    <name type="synonym">Scomber vernalis</name>
    <dbReference type="NCBI Taxonomy" id="13677"/>
    <lineage>
        <taxon>Eukaryota</taxon>
        <taxon>Metazoa</taxon>
        <taxon>Chordata</taxon>
        <taxon>Craniata</taxon>
        <taxon>Vertebrata</taxon>
        <taxon>Euteleostomi</taxon>
        <taxon>Actinopterygii</taxon>
        <taxon>Neopterygii</taxon>
        <taxon>Teleostei</taxon>
        <taxon>Neoteleostei</taxon>
        <taxon>Acanthomorphata</taxon>
        <taxon>Pelagiaria</taxon>
        <taxon>Scombriformes</taxon>
        <taxon>Scombridae</taxon>
        <taxon>Scomber</taxon>
    </lineage>
</organism>
<dbReference type="AlphaFoldDB" id="A0AAV1PYM1"/>
<evidence type="ECO:0000313" key="2">
    <source>
        <dbReference type="Proteomes" id="UP001314229"/>
    </source>
</evidence>